<dbReference type="UniPathway" id="UPA00665"/>
<feature type="active site" evidence="9">
    <location>
        <position position="181"/>
    </location>
</feature>
<dbReference type="GO" id="GO:0006508">
    <property type="term" value="P:proteolysis"/>
    <property type="evidence" value="ECO:0007669"/>
    <property type="project" value="UniProtKB-KW"/>
</dbReference>
<dbReference type="Pfam" id="PF01252">
    <property type="entry name" value="Peptidase_A8"/>
    <property type="match status" value="1"/>
</dbReference>
<dbReference type="RefSeq" id="WP_132224388.1">
    <property type="nucleotide sequence ID" value="NZ_SMGO01000002.1"/>
</dbReference>
<evidence type="ECO:0000256" key="6">
    <source>
        <dbReference type="ARBA" id="ARBA00022801"/>
    </source>
</evidence>
<gene>
    <name evidence="9" type="primary">lspA</name>
    <name evidence="11" type="ORF">C8N28_2018</name>
</gene>
<evidence type="ECO:0000256" key="7">
    <source>
        <dbReference type="ARBA" id="ARBA00022989"/>
    </source>
</evidence>
<dbReference type="HAMAP" id="MF_00161">
    <property type="entry name" value="LspA"/>
    <property type="match status" value="1"/>
</dbReference>
<comment type="caution">
    <text evidence="11">The sequence shown here is derived from an EMBL/GenBank/DDBJ whole genome shotgun (WGS) entry which is preliminary data.</text>
</comment>
<reference evidence="11 12" key="1">
    <citation type="submission" date="2019-03" db="EMBL/GenBank/DDBJ databases">
        <title>Genomic Encyclopedia of Archaeal and Bacterial Type Strains, Phase II (KMG-II): from individual species to whole genera.</title>
        <authorList>
            <person name="Goeker M."/>
        </authorList>
    </citation>
    <scope>NUCLEOTIDE SEQUENCE [LARGE SCALE GENOMIC DNA]</scope>
    <source>
        <strain evidence="11 12">DSM 22554</strain>
    </source>
</reference>
<comment type="caution">
    <text evidence="9">Lacks conserved residue(s) required for the propagation of feature annotation.</text>
</comment>
<keyword evidence="5 9" id="KW-0064">Aspartyl protease</keyword>
<feature type="active site" evidence="9">
    <location>
        <position position="147"/>
    </location>
</feature>
<comment type="catalytic activity">
    <reaction evidence="9">
        <text>Release of signal peptides from bacterial membrane prolipoproteins. Hydrolyzes -Xaa-Yaa-Zaa-|-(S,diacylglyceryl)Cys-, in which Xaa is hydrophobic (preferably Leu), and Yaa (Ala or Ser) and Zaa (Gly or Ala) have small, neutral side chains.</text>
        <dbReference type="EC" id="3.4.23.36"/>
    </reaction>
</comment>
<keyword evidence="8 9" id="KW-0472">Membrane</keyword>
<evidence type="ECO:0000256" key="4">
    <source>
        <dbReference type="ARBA" id="ARBA00022692"/>
    </source>
</evidence>
<dbReference type="PRINTS" id="PR00781">
    <property type="entry name" value="LIPOSIGPTASE"/>
</dbReference>
<evidence type="ECO:0000256" key="9">
    <source>
        <dbReference type="HAMAP-Rule" id="MF_00161"/>
    </source>
</evidence>
<organism evidence="11 12">
    <name type="scientific">Albibacterium bauzanense</name>
    <dbReference type="NCBI Taxonomy" id="653929"/>
    <lineage>
        <taxon>Bacteria</taxon>
        <taxon>Pseudomonadati</taxon>
        <taxon>Bacteroidota</taxon>
        <taxon>Sphingobacteriia</taxon>
        <taxon>Sphingobacteriales</taxon>
        <taxon>Sphingobacteriaceae</taxon>
        <taxon>Albibacterium</taxon>
    </lineage>
</organism>
<sequence>MKGFTKPLILIFVTLFLDQVLKFWIKLNMTLGQEFHLIKDRAIIHFTENNGMAFGLELGGETGKLILSLFRIIAILGIAYGLFYMIRNKFHRGLILNVALIFAGAMGNIIDSAFYGVIFSESTWYERAHLFPPGGGYSSFLHGKVVDMFYFPIISGNLPTWLPIWGGQDFTFFRPVFNLADTAISVGVILILIGQKRYFKEEVAETSHIDSEIVEE</sequence>
<dbReference type="OrthoDB" id="9810259at2"/>
<dbReference type="Proteomes" id="UP000294616">
    <property type="component" value="Unassembled WGS sequence"/>
</dbReference>
<evidence type="ECO:0000313" key="12">
    <source>
        <dbReference type="Proteomes" id="UP000294616"/>
    </source>
</evidence>
<dbReference type="GO" id="GO:0005886">
    <property type="term" value="C:plasma membrane"/>
    <property type="evidence" value="ECO:0007669"/>
    <property type="project" value="UniProtKB-SubCell"/>
</dbReference>
<evidence type="ECO:0000256" key="8">
    <source>
        <dbReference type="ARBA" id="ARBA00023136"/>
    </source>
</evidence>
<comment type="pathway">
    <text evidence="9">Protein modification; lipoprotein biosynthesis (signal peptide cleavage).</text>
</comment>
<feature type="transmembrane region" description="Helical" evidence="9">
    <location>
        <begin position="65"/>
        <end position="86"/>
    </location>
</feature>
<protein>
    <recommendedName>
        <fullName evidence="9">Lipoprotein signal peptidase</fullName>
        <ecNumber evidence="9">3.4.23.36</ecNumber>
    </recommendedName>
    <alternativeName>
        <fullName evidence="9">Prolipoprotein signal peptidase</fullName>
    </alternativeName>
    <alternativeName>
        <fullName evidence="9">Signal peptidase II</fullName>
        <shortName evidence="9">SPase II</shortName>
    </alternativeName>
</protein>
<evidence type="ECO:0000256" key="3">
    <source>
        <dbReference type="ARBA" id="ARBA00022670"/>
    </source>
</evidence>
<evidence type="ECO:0000256" key="10">
    <source>
        <dbReference type="RuleBase" id="RU004181"/>
    </source>
</evidence>
<dbReference type="InterPro" id="IPR001872">
    <property type="entry name" value="Peptidase_A8"/>
</dbReference>
<evidence type="ECO:0000256" key="5">
    <source>
        <dbReference type="ARBA" id="ARBA00022750"/>
    </source>
</evidence>
<dbReference type="PANTHER" id="PTHR33695">
    <property type="entry name" value="LIPOPROTEIN SIGNAL PEPTIDASE"/>
    <property type="match status" value="1"/>
</dbReference>
<keyword evidence="12" id="KW-1185">Reference proteome</keyword>
<dbReference type="GO" id="GO:0004190">
    <property type="term" value="F:aspartic-type endopeptidase activity"/>
    <property type="evidence" value="ECO:0007669"/>
    <property type="project" value="UniProtKB-UniRule"/>
</dbReference>
<evidence type="ECO:0000256" key="2">
    <source>
        <dbReference type="ARBA" id="ARBA00022475"/>
    </source>
</evidence>
<keyword evidence="2 9" id="KW-1003">Cell membrane</keyword>
<dbReference type="AlphaFoldDB" id="A0A4R1LX58"/>
<keyword evidence="3 9" id="KW-0645">Protease</keyword>
<evidence type="ECO:0000256" key="1">
    <source>
        <dbReference type="ARBA" id="ARBA00006139"/>
    </source>
</evidence>
<proteinExistence type="inferred from homology"/>
<name>A0A4R1LX58_9SPHI</name>
<dbReference type="EMBL" id="SMGO01000002">
    <property type="protein sequence ID" value="TCK83417.1"/>
    <property type="molecule type" value="Genomic_DNA"/>
</dbReference>
<feature type="transmembrane region" description="Helical" evidence="9">
    <location>
        <begin position="172"/>
        <end position="193"/>
    </location>
</feature>
<comment type="similarity">
    <text evidence="1 9 10">Belongs to the peptidase A8 family.</text>
</comment>
<keyword evidence="4 9" id="KW-0812">Transmembrane</keyword>
<comment type="function">
    <text evidence="9">This protein specifically catalyzes the removal of signal peptides from prolipoproteins.</text>
</comment>
<accession>A0A4R1LX58</accession>
<keyword evidence="7 9" id="KW-1133">Transmembrane helix</keyword>
<keyword evidence="6 9" id="KW-0378">Hydrolase</keyword>
<dbReference type="EC" id="3.4.23.36" evidence="9"/>
<comment type="subcellular location">
    <subcellularLocation>
        <location evidence="9">Cell membrane</location>
        <topology evidence="9">Multi-pass membrane protein</topology>
    </subcellularLocation>
</comment>
<evidence type="ECO:0000313" key="11">
    <source>
        <dbReference type="EMBL" id="TCK83417.1"/>
    </source>
</evidence>
<dbReference type="NCBIfam" id="NF011369">
    <property type="entry name" value="PRK14788.1"/>
    <property type="match status" value="1"/>
</dbReference>
<dbReference type="PANTHER" id="PTHR33695:SF1">
    <property type="entry name" value="LIPOPROTEIN SIGNAL PEPTIDASE"/>
    <property type="match status" value="1"/>
</dbReference>
<feature type="transmembrane region" description="Helical" evidence="9">
    <location>
        <begin position="98"/>
        <end position="118"/>
    </location>
</feature>